<proteinExistence type="inferred from homology"/>
<dbReference type="InterPro" id="IPR001100">
    <property type="entry name" value="Pyr_nuc-diS_OxRdtase"/>
</dbReference>
<reference evidence="9" key="1">
    <citation type="journal article" date="2011" name="MBio">
        <title>Novel metabolic attributes of the genus Cyanothece, comprising a group of unicellular nitrogen-fixing Cyanobacteria.</title>
        <authorList>
            <person name="Bandyopadhyay A."/>
            <person name="Elvitigala T."/>
            <person name="Welsh E."/>
            <person name="Stockel J."/>
            <person name="Liberton M."/>
            <person name="Min H."/>
            <person name="Sherman L.A."/>
            <person name="Pakrasi H.B."/>
        </authorList>
    </citation>
    <scope>NUCLEOTIDE SEQUENCE [LARGE SCALE GENOMIC DNA]</scope>
    <source>
        <strain evidence="9">PCC 7822</strain>
    </source>
</reference>
<feature type="binding site" evidence="5">
    <location>
        <begin position="177"/>
        <end position="184"/>
    </location>
    <ligand>
        <name>NAD(+)</name>
        <dbReference type="ChEBI" id="CHEBI:57540"/>
    </ligand>
</feature>
<evidence type="ECO:0000256" key="4">
    <source>
        <dbReference type="ARBA" id="ARBA00023002"/>
    </source>
</evidence>
<dbReference type="KEGG" id="cyj:Cyan7822_1039"/>
<feature type="domain" description="FAD/NAD(P)-binding" evidence="7">
    <location>
        <begin position="5"/>
        <end position="318"/>
    </location>
</feature>
<keyword evidence="3 5" id="KW-0274">FAD</keyword>
<dbReference type="Proteomes" id="UP000008206">
    <property type="component" value="Chromosome"/>
</dbReference>
<dbReference type="SUPFAM" id="SSF51905">
    <property type="entry name" value="FAD/NAD(P)-binding domain"/>
    <property type="match status" value="1"/>
</dbReference>
<dbReference type="GO" id="GO:0050660">
    <property type="term" value="F:flavin adenine dinucleotide binding"/>
    <property type="evidence" value="ECO:0007669"/>
    <property type="project" value="TreeGrafter"/>
</dbReference>
<dbReference type="InterPro" id="IPR016156">
    <property type="entry name" value="FAD/NAD-linked_Rdtase_dimer_sf"/>
</dbReference>
<dbReference type="PRINTS" id="PR00411">
    <property type="entry name" value="PNDRDTASEI"/>
</dbReference>
<evidence type="ECO:0000256" key="3">
    <source>
        <dbReference type="ARBA" id="ARBA00022827"/>
    </source>
</evidence>
<evidence type="ECO:0000313" key="9">
    <source>
        <dbReference type="Proteomes" id="UP000008206"/>
    </source>
</evidence>
<dbReference type="AlphaFoldDB" id="E0UER8"/>
<dbReference type="GO" id="GO:0003955">
    <property type="term" value="F:NAD(P)H dehydrogenase (quinone) activity"/>
    <property type="evidence" value="ECO:0007669"/>
    <property type="project" value="TreeGrafter"/>
</dbReference>
<protein>
    <submittedName>
        <fullName evidence="8">Pyridine nucleotide-disulfide oxidoreductase dimerization region</fullName>
    </submittedName>
</protein>
<evidence type="ECO:0000313" key="8">
    <source>
        <dbReference type="EMBL" id="ADN13048.1"/>
    </source>
</evidence>
<dbReference type="RefSeq" id="WP_013321156.1">
    <property type="nucleotide sequence ID" value="NC_014501.1"/>
</dbReference>
<evidence type="ECO:0000256" key="5">
    <source>
        <dbReference type="PIRSR" id="PIRSR000350-3"/>
    </source>
</evidence>
<feature type="domain" description="Pyridine nucleotide-disulphide oxidoreductase dimerisation" evidence="6">
    <location>
        <begin position="338"/>
        <end position="445"/>
    </location>
</feature>
<comment type="similarity">
    <text evidence="1">Belongs to the class-I pyridine nucleotide-disulfide oxidoreductase family.</text>
</comment>
<dbReference type="OrthoDB" id="9807946at2"/>
<dbReference type="Gene3D" id="3.30.390.30">
    <property type="match status" value="1"/>
</dbReference>
<sequence length="477" mass="53629">MTNDYDLVVMGSTPEAIYSASRAAYLKARVALVQQPTQFILDSAQTIFSRRFTHVTHLFNQLKEIYPENPQFNLPLTGVTSWAKEVNRILSEINSPAMLSALGVDVIMGSGELVRLPSLSVVAEGRKLRSQAYLLATGASLSIPKIEGLEEVGYLTPEDLWHPDKLAFLPHQLVIVGSTPMAIELAQNLQRLGKDVSLVVEHDQIFPSEDPEAVALLQSILESEGIKIYLQRSLSQVRRIEGKKWLQVGNYALETDEIIIATQPQPNVAGLNLEGVGVKWGQKGILVNEKLQTTNTRIYACGSLLGGYHFTHLAQYEAQIALKNALFFPRYKVDYGHIPYTIFTDPPLARVGMTEAQAKRRYGEKVQEIGQRFKYIAQAHILGETTGFCKLIVSDNGQILGGHIIGTQAEEFMGVIALAIQQKIKIGKLMDLVYPYPSLSEILHQIAFQWQYQHLEKNKGLQNWLENWFIWRRCWFP</sequence>
<keyword evidence="5" id="KW-0547">Nucleotide-binding</keyword>
<keyword evidence="4" id="KW-0560">Oxidoreductase</keyword>
<dbReference type="PANTHER" id="PTHR43014:SF2">
    <property type="entry name" value="MERCURIC REDUCTASE"/>
    <property type="match status" value="1"/>
</dbReference>
<name>E0UER8_GLOV7</name>
<evidence type="ECO:0000259" key="6">
    <source>
        <dbReference type="Pfam" id="PF02852"/>
    </source>
</evidence>
<dbReference type="FunFam" id="3.30.390.30:FF:000001">
    <property type="entry name" value="Dihydrolipoyl dehydrogenase"/>
    <property type="match status" value="1"/>
</dbReference>
<dbReference type="InterPro" id="IPR036188">
    <property type="entry name" value="FAD/NAD-bd_sf"/>
</dbReference>
<keyword evidence="2" id="KW-0285">Flavoprotein</keyword>
<dbReference type="Gene3D" id="3.50.50.60">
    <property type="entry name" value="FAD/NAD(P)-binding domain"/>
    <property type="match status" value="2"/>
</dbReference>
<accession>E0UER8</accession>
<gene>
    <name evidence="8" type="ordered locus">Cyan7822_1039</name>
</gene>
<dbReference type="PANTHER" id="PTHR43014">
    <property type="entry name" value="MERCURIC REDUCTASE"/>
    <property type="match status" value="1"/>
</dbReference>
<dbReference type="PIRSF" id="PIRSF000350">
    <property type="entry name" value="Mercury_reductase_MerA"/>
    <property type="match status" value="1"/>
</dbReference>
<organism evidence="8 9">
    <name type="scientific">Gloeothece verrucosa (strain PCC 7822)</name>
    <name type="common">Cyanothece sp. (strain PCC 7822)</name>
    <dbReference type="NCBI Taxonomy" id="497965"/>
    <lineage>
        <taxon>Bacteria</taxon>
        <taxon>Bacillati</taxon>
        <taxon>Cyanobacteriota</taxon>
        <taxon>Cyanophyceae</taxon>
        <taxon>Oscillatoriophycideae</taxon>
        <taxon>Chroococcales</taxon>
        <taxon>Aphanothecaceae</taxon>
        <taxon>Gloeothece</taxon>
        <taxon>Gloeothece verrucosa</taxon>
    </lineage>
</organism>
<dbReference type="InterPro" id="IPR023753">
    <property type="entry name" value="FAD/NAD-binding_dom"/>
</dbReference>
<dbReference type="HOGENOM" id="CLU_016755_1_0_3"/>
<dbReference type="PRINTS" id="PR00368">
    <property type="entry name" value="FADPNR"/>
</dbReference>
<dbReference type="EMBL" id="CP002198">
    <property type="protein sequence ID" value="ADN13048.1"/>
    <property type="molecule type" value="Genomic_DNA"/>
</dbReference>
<dbReference type="Pfam" id="PF07992">
    <property type="entry name" value="Pyr_redox_2"/>
    <property type="match status" value="1"/>
</dbReference>
<evidence type="ECO:0000259" key="7">
    <source>
        <dbReference type="Pfam" id="PF07992"/>
    </source>
</evidence>
<dbReference type="STRING" id="497965.Cyan7822_1039"/>
<dbReference type="eggNOG" id="COG1249">
    <property type="taxonomic scope" value="Bacteria"/>
</dbReference>
<keyword evidence="5" id="KW-0520">NAD</keyword>
<keyword evidence="9" id="KW-1185">Reference proteome</keyword>
<dbReference type="SUPFAM" id="SSF55424">
    <property type="entry name" value="FAD/NAD-linked reductases, dimerisation (C-terminal) domain"/>
    <property type="match status" value="1"/>
</dbReference>
<evidence type="ECO:0000256" key="2">
    <source>
        <dbReference type="ARBA" id="ARBA00022630"/>
    </source>
</evidence>
<comment type="cofactor">
    <cofactor evidence="5">
        <name>FAD</name>
        <dbReference type="ChEBI" id="CHEBI:57692"/>
    </cofactor>
    <text evidence="5">Binds 1 FAD per subunit.</text>
</comment>
<evidence type="ECO:0000256" key="1">
    <source>
        <dbReference type="ARBA" id="ARBA00007532"/>
    </source>
</evidence>
<feature type="binding site" evidence="5">
    <location>
        <position position="111"/>
    </location>
    <ligand>
        <name>FAD</name>
        <dbReference type="ChEBI" id="CHEBI:57692"/>
    </ligand>
</feature>
<dbReference type="Pfam" id="PF02852">
    <property type="entry name" value="Pyr_redox_dim"/>
    <property type="match status" value="1"/>
</dbReference>
<dbReference type="InterPro" id="IPR004099">
    <property type="entry name" value="Pyr_nucl-diS_OxRdtase_dimer"/>
</dbReference>